<feature type="transmembrane region" description="Helical" evidence="5">
    <location>
        <begin position="30"/>
        <end position="51"/>
    </location>
</feature>
<keyword evidence="5" id="KW-1133">Transmembrane helix</keyword>
<accession>A0ABQ2P3K6</accession>
<evidence type="ECO:0000313" key="7">
    <source>
        <dbReference type="EMBL" id="GGP17525.1"/>
    </source>
</evidence>
<organism evidence="7 8">
    <name type="scientific">Silvimonas iriomotensis</name>
    <dbReference type="NCBI Taxonomy" id="449662"/>
    <lineage>
        <taxon>Bacteria</taxon>
        <taxon>Pseudomonadati</taxon>
        <taxon>Pseudomonadota</taxon>
        <taxon>Betaproteobacteria</taxon>
        <taxon>Neisseriales</taxon>
        <taxon>Chitinibacteraceae</taxon>
        <taxon>Silvimonas</taxon>
    </lineage>
</organism>
<dbReference type="InterPro" id="IPR047272">
    <property type="entry name" value="S49_SppA_C"/>
</dbReference>
<evidence type="ECO:0000256" key="1">
    <source>
        <dbReference type="ARBA" id="ARBA00008683"/>
    </source>
</evidence>
<dbReference type="InterPro" id="IPR002142">
    <property type="entry name" value="Peptidase_S49"/>
</dbReference>
<evidence type="ECO:0000313" key="8">
    <source>
        <dbReference type="Proteomes" id="UP000637267"/>
    </source>
</evidence>
<dbReference type="EMBL" id="BMLX01000001">
    <property type="protein sequence ID" value="GGP17525.1"/>
    <property type="molecule type" value="Genomic_DNA"/>
</dbReference>
<proteinExistence type="inferred from homology"/>
<keyword evidence="4" id="KW-0720">Serine protease</keyword>
<dbReference type="InterPro" id="IPR029045">
    <property type="entry name" value="ClpP/crotonase-like_dom_sf"/>
</dbReference>
<feature type="domain" description="Peptidase S49" evidence="6">
    <location>
        <begin position="131"/>
        <end position="273"/>
    </location>
</feature>
<protein>
    <submittedName>
        <fullName evidence="7">Peptidase</fullName>
    </submittedName>
</protein>
<sequence>MEQQPWERQVLTDLLQAGLKEQRRARRWNIFFRLLGFGIVLLVIATAMGWFGGKELESVSAGPHTAMVSMSGEIAADGEANIENVLDGVTAAYDDKNTKAVILNFNSPGGSPVQAGQLHDELLRLKAKYPSIPLYVVISDICASGCYYAAVAADKIYADKASMVGSIGVLMDGFGFTGTMEKLGVERRLLTAGANKGFLDPYSPLNAAQKGKAQAMLDEIHQQFIDTVKAGRGKKLALDNPDLFSGLVWTGSTGIKLGLVDALGSVDSVARDVVKAPDVIDFTPQPGYFDRFARRIGVAAATQLGSQLKLSIH</sequence>
<dbReference type="Gene3D" id="3.90.226.10">
    <property type="entry name" value="2-enoyl-CoA Hydratase, Chain A, domain 1"/>
    <property type="match status" value="1"/>
</dbReference>
<dbReference type="SUPFAM" id="SSF52096">
    <property type="entry name" value="ClpP/crotonase"/>
    <property type="match status" value="1"/>
</dbReference>
<evidence type="ECO:0000259" key="6">
    <source>
        <dbReference type="Pfam" id="PF01343"/>
    </source>
</evidence>
<dbReference type="Pfam" id="PF01343">
    <property type="entry name" value="Peptidase_S49"/>
    <property type="match status" value="1"/>
</dbReference>
<name>A0ABQ2P3K6_9NEIS</name>
<dbReference type="RefSeq" id="WP_188701085.1">
    <property type="nucleotide sequence ID" value="NZ_BMLX01000001.1"/>
</dbReference>
<keyword evidence="3" id="KW-0378">Hydrolase</keyword>
<keyword evidence="8" id="KW-1185">Reference proteome</keyword>
<comment type="caution">
    <text evidence="7">The sequence shown here is derived from an EMBL/GenBank/DDBJ whole genome shotgun (WGS) entry which is preliminary data.</text>
</comment>
<keyword evidence="5" id="KW-0812">Transmembrane</keyword>
<gene>
    <name evidence="7" type="ORF">GCM10010970_00140</name>
</gene>
<evidence type="ECO:0000256" key="5">
    <source>
        <dbReference type="SAM" id="Phobius"/>
    </source>
</evidence>
<comment type="similarity">
    <text evidence="1">Belongs to the peptidase S49 family.</text>
</comment>
<dbReference type="PANTHER" id="PTHR42987:SF8">
    <property type="entry name" value="PROTEINASE"/>
    <property type="match status" value="1"/>
</dbReference>
<evidence type="ECO:0000256" key="4">
    <source>
        <dbReference type="ARBA" id="ARBA00022825"/>
    </source>
</evidence>
<reference evidence="8" key="1">
    <citation type="journal article" date="2019" name="Int. J. Syst. Evol. Microbiol.">
        <title>The Global Catalogue of Microorganisms (GCM) 10K type strain sequencing project: providing services to taxonomists for standard genome sequencing and annotation.</title>
        <authorList>
            <consortium name="The Broad Institute Genomics Platform"/>
            <consortium name="The Broad Institute Genome Sequencing Center for Infectious Disease"/>
            <person name="Wu L."/>
            <person name="Ma J."/>
        </authorList>
    </citation>
    <scope>NUCLEOTIDE SEQUENCE [LARGE SCALE GENOMIC DNA]</scope>
    <source>
        <strain evidence="8">CGMCC 1.8859</strain>
    </source>
</reference>
<dbReference type="PANTHER" id="PTHR42987">
    <property type="entry name" value="PEPTIDASE S49"/>
    <property type="match status" value="1"/>
</dbReference>
<keyword evidence="5" id="KW-0472">Membrane</keyword>
<evidence type="ECO:0000256" key="3">
    <source>
        <dbReference type="ARBA" id="ARBA00022801"/>
    </source>
</evidence>
<evidence type="ECO:0000256" key="2">
    <source>
        <dbReference type="ARBA" id="ARBA00022670"/>
    </source>
</evidence>
<keyword evidence="2" id="KW-0645">Protease</keyword>
<dbReference type="Proteomes" id="UP000637267">
    <property type="component" value="Unassembled WGS sequence"/>
</dbReference>
<dbReference type="CDD" id="cd07023">
    <property type="entry name" value="S49_Sppa_N_C"/>
    <property type="match status" value="1"/>
</dbReference>
<dbReference type="Gene3D" id="6.20.330.10">
    <property type="match status" value="1"/>
</dbReference>